<dbReference type="AlphaFoldDB" id="A0A812XTQ6"/>
<keyword evidence="3" id="KW-1185">Reference proteome</keyword>
<dbReference type="Proteomes" id="UP000649617">
    <property type="component" value="Unassembled WGS sequence"/>
</dbReference>
<dbReference type="EMBL" id="CAJNIZ010046537">
    <property type="protein sequence ID" value="CAE7750689.1"/>
    <property type="molecule type" value="Genomic_DNA"/>
</dbReference>
<organism evidence="2 3">
    <name type="scientific">Symbiodinium pilosum</name>
    <name type="common">Dinoflagellate</name>
    <dbReference type="NCBI Taxonomy" id="2952"/>
    <lineage>
        <taxon>Eukaryota</taxon>
        <taxon>Sar</taxon>
        <taxon>Alveolata</taxon>
        <taxon>Dinophyceae</taxon>
        <taxon>Suessiales</taxon>
        <taxon>Symbiodiniaceae</taxon>
        <taxon>Symbiodinium</taxon>
    </lineage>
</organism>
<evidence type="ECO:0000313" key="2">
    <source>
        <dbReference type="EMBL" id="CAE7750689.1"/>
    </source>
</evidence>
<feature type="compositionally biased region" description="Basic and acidic residues" evidence="1">
    <location>
        <begin position="148"/>
        <end position="159"/>
    </location>
</feature>
<feature type="non-terminal residue" evidence="2">
    <location>
        <position position="1"/>
    </location>
</feature>
<protein>
    <submittedName>
        <fullName evidence="2">Uncharacterized protein</fullName>
    </submittedName>
</protein>
<gene>
    <name evidence="2" type="ORF">SPIL2461_LOCUS21732</name>
</gene>
<proteinExistence type="predicted"/>
<sequence>DGTLCIDCVAAKRAEESLILCRLCNTRKERGEFRRKMNWEHPECAACLQKKQDKDYKEFLADKAVAARLKQLDLQNEAVKELMVRFQAMQTEFEGLQDREGPCMLYEQRCEWARLLMLRVHWLERDQKLSDHWRGETASRHHASQKGAAEKFKSWEDLG</sequence>
<evidence type="ECO:0000313" key="3">
    <source>
        <dbReference type="Proteomes" id="UP000649617"/>
    </source>
</evidence>
<dbReference type="OrthoDB" id="10677264at2759"/>
<feature type="region of interest" description="Disordered" evidence="1">
    <location>
        <begin position="136"/>
        <end position="159"/>
    </location>
</feature>
<name>A0A812XTQ6_SYMPI</name>
<feature type="non-terminal residue" evidence="2">
    <location>
        <position position="159"/>
    </location>
</feature>
<reference evidence="2" key="1">
    <citation type="submission" date="2021-02" db="EMBL/GenBank/DDBJ databases">
        <authorList>
            <person name="Dougan E. K."/>
            <person name="Rhodes N."/>
            <person name="Thang M."/>
            <person name="Chan C."/>
        </authorList>
    </citation>
    <scope>NUCLEOTIDE SEQUENCE</scope>
</reference>
<accession>A0A812XTQ6</accession>
<evidence type="ECO:0000256" key="1">
    <source>
        <dbReference type="SAM" id="MobiDB-lite"/>
    </source>
</evidence>
<comment type="caution">
    <text evidence="2">The sequence shown here is derived from an EMBL/GenBank/DDBJ whole genome shotgun (WGS) entry which is preliminary data.</text>
</comment>